<dbReference type="Gene3D" id="3.40.50.10140">
    <property type="entry name" value="Toll/interleukin-1 receptor homology (TIR) domain"/>
    <property type="match status" value="1"/>
</dbReference>
<dbReference type="SMART" id="SM00013">
    <property type="entry name" value="LRRNT"/>
    <property type="match status" value="1"/>
</dbReference>
<evidence type="ECO:0000256" key="11">
    <source>
        <dbReference type="SAM" id="Phobius"/>
    </source>
</evidence>
<evidence type="ECO:0000256" key="10">
    <source>
        <dbReference type="ARBA" id="ARBA00023180"/>
    </source>
</evidence>
<dbReference type="Pfam" id="PF01462">
    <property type="entry name" value="LRRNT"/>
    <property type="match status" value="1"/>
</dbReference>
<evidence type="ECO:0000313" key="14">
    <source>
        <dbReference type="EMBL" id="QNQ79665.1"/>
    </source>
</evidence>
<dbReference type="GO" id="GO:0006955">
    <property type="term" value="P:immune response"/>
    <property type="evidence" value="ECO:0007669"/>
    <property type="project" value="InterPro"/>
</dbReference>
<dbReference type="InterPro" id="IPR003591">
    <property type="entry name" value="Leu-rich_rpt_typical-subtyp"/>
</dbReference>
<evidence type="ECO:0000256" key="2">
    <source>
        <dbReference type="ARBA" id="ARBA00009634"/>
    </source>
</evidence>
<dbReference type="GO" id="GO:0004888">
    <property type="term" value="F:transmembrane signaling receptor activity"/>
    <property type="evidence" value="ECO:0007669"/>
    <property type="project" value="InterPro"/>
</dbReference>
<dbReference type="FunFam" id="3.80.10.10:FF:001360">
    <property type="entry name" value="Uncharacterized protein"/>
    <property type="match status" value="1"/>
</dbReference>
<dbReference type="SUPFAM" id="SSF52058">
    <property type="entry name" value="L domain-like"/>
    <property type="match status" value="2"/>
</dbReference>
<dbReference type="InterPro" id="IPR035897">
    <property type="entry name" value="Toll_tir_struct_dom_sf"/>
</dbReference>
<accession>A0A7H0S6D8</accession>
<feature type="domain" description="TIR" evidence="13">
    <location>
        <begin position="717"/>
        <end position="864"/>
    </location>
</feature>
<keyword evidence="5 12" id="KW-0732">Signal</keyword>
<dbReference type="SMART" id="SM00365">
    <property type="entry name" value="LRR_SD22"/>
    <property type="match status" value="8"/>
</dbReference>
<evidence type="ECO:0000256" key="12">
    <source>
        <dbReference type="SAM" id="SignalP"/>
    </source>
</evidence>
<dbReference type="SMART" id="SM00369">
    <property type="entry name" value="LRR_TYP"/>
    <property type="match status" value="15"/>
</dbReference>
<dbReference type="SMART" id="SM00082">
    <property type="entry name" value="LRRCT"/>
    <property type="match status" value="1"/>
</dbReference>
<sequence length="875" mass="98501">MALLIILAVIAVATTADGIKGCPQKCQCSKTLTTVNCEGRKLTTVPEGIPEKVEKLYLDHNDILSLEKGNFGQLPNLKKLYLHNNKIAKLGSYAFTGDNFPNLAFLDLRNNKISLIEDNSINRVTKLNDLHLDNNLIQKISTIAFNGSKAVTYLQLDGNELTSIPPLGQLQGLQQLYLEANAITNATFPSEYSELRTLAHIGLSNNKITRLEPNAFVSLKQSPVRKLELSRNLIGTISRQAFSPLNDIKSLKIGHNPLTALDLEDALFGLQGKPLDSLNIANITLGGLLPNTTFMMLRNTTIKDLIMPNNKIHRIPERGFADIAKLVVLDLSASQITFVSDTAFDGLKALTNLLLNDNLLTNVPKNLPSTLQFLYLNGNQLTQIPNLIFSNLSNLRRLYLGGNKINRLMENSFVGLTSLSILHLVSNNIATLPGQLFSSMVRLVSLELNKNNLKTIQKHPDLFSAMTSLEYLNMADNECSNIPLELFKPLTALAYLHLQNNEFGSIMDQDNNGVLFESLSKLVTLDLTNNAITKIPDASFKNLNNLKNLTLRANKISSWGQHLFSMTKNLANLDLSQNLISLVKPASVQDLKPPITLNLTGNPFACTCDLRWFRDWMNSTSVRLLNRESYICNSPKAWRGKLLLSFDKTKINCVVYTVYEIIFAAVGSVILVAIVTTIMYRKRWTLKLGLYKINRRMKRKIRRKNGDEYEQLVGENKKYDAYISCSEDDFNWVKNNVLPEIDDGYYGDDPFGGVYKLYFEPRDSEAGRSHVGNIVDNMEASRLVILIISNNYLPNARCIFEVDYMLHCKYNGVIEDFVIVKHADVEPRNLPKLLHNRIKEGKFKEWADNEDAKQALKLYLQDKLEYKQPNPNEDV</sequence>
<dbReference type="PIRSF" id="PIRSF037595">
    <property type="entry name" value="Toll-like_receptor"/>
    <property type="match status" value="1"/>
</dbReference>
<proteinExistence type="evidence at transcript level"/>
<keyword evidence="9 14" id="KW-0675">Receptor</keyword>
<keyword evidence="8 11" id="KW-0472">Membrane</keyword>
<name>A0A7H0S6D8_9BIVA</name>
<keyword evidence="3" id="KW-0433">Leucine-rich repeat</keyword>
<comment type="subcellular location">
    <subcellularLocation>
        <location evidence="1">Membrane</location>
        <topology evidence="1">Single-pass type I membrane protein</topology>
    </subcellularLocation>
</comment>
<dbReference type="SUPFAM" id="SSF52200">
    <property type="entry name" value="Toll/Interleukin receptor TIR domain"/>
    <property type="match status" value="1"/>
</dbReference>
<dbReference type="FunFam" id="3.80.10.10:FF:000770">
    <property type="entry name" value="Uncharacterized protein"/>
    <property type="match status" value="1"/>
</dbReference>
<evidence type="ECO:0000256" key="6">
    <source>
        <dbReference type="ARBA" id="ARBA00022737"/>
    </source>
</evidence>
<feature type="signal peptide" evidence="12">
    <location>
        <begin position="1"/>
        <end position="18"/>
    </location>
</feature>
<evidence type="ECO:0000256" key="8">
    <source>
        <dbReference type="ARBA" id="ARBA00023136"/>
    </source>
</evidence>
<dbReference type="EMBL" id="MN716753">
    <property type="protein sequence ID" value="QNQ79665.1"/>
    <property type="molecule type" value="mRNA"/>
</dbReference>
<evidence type="ECO:0000256" key="4">
    <source>
        <dbReference type="ARBA" id="ARBA00022692"/>
    </source>
</evidence>
<dbReference type="GO" id="GO:0005615">
    <property type="term" value="C:extracellular space"/>
    <property type="evidence" value="ECO:0007669"/>
    <property type="project" value="TreeGrafter"/>
</dbReference>
<dbReference type="InterPro" id="IPR000157">
    <property type="entry name" value="TIR_dom"/>
</dbReference>
<dbReference type="GO" id="GO:0016020">
    <property type="term" value="C:membrane"/>
    <property type="evidence" value="ECO:0007669"/>
    <property type="project" value="UniProtKB-SubCell"/>
</dbReference>
<protein>
    <submittedName>
        <fullName evidence="14">Toll-like receptor</fullName>
    </submittedName>
</protein>
<evidence type="ECO:0000256" key="3">
    <source>
        <dbReference type="ARBA" id="ARBA00022614"/>
    </source>
</evidence>
<evidence type="ECO:0000259" key="13">
    <source>
        <dbReference type="PROSITE" id="PS50104"/>
    </source>
</evidence>
<dbReference type="Pfam" id="PF13855">
    <property type="entry name" value="LRR_8"/>
    <property type="match status" value="7"/>
</dbReference>
<keyword evidence="7 11" id="KW-1133">Transmembrane helix</keyword>
<dbReference type="InterPro" id="IPR000483">
    <property type="entry name" value="Cys-rich_flank_reg_C"/>
</dbReference>
<keyword evidence="6" id="KW-0677">Repeat</keyword>
<dbReference type="InterPro" id="IPR032675">
    <property type="entry name" value="LRR_dom_sf"/>
</dbReference>
<dbReference type="SMART" id="SM00255">
    <property type="entry name" value="TIR"/>
    <property type="match status" value="1"/>
</dbReference>
<dbReference type="PANTHER" id="PTHR24373">
    <property type="entry name" value="SLIT RELATED LEUCINE-RICH REPEAT NEURONAL PROTEIN"/>
    <property type="match status" value="1"/>
</dbReference>
<dbReference type="SMART" id="SM00364">
    <property type="entry name" value="LRR_BAC"/>
    <property type="match status" value="6"/>
</dbReference>
<dbReference type="InterPro" id="IPR017241">
    <property type="entry name" value="Toll-like_receptor"/>
</dbReference>
<dbReference type="GO" id="GO:0002224">
    <property type="term" value="P:toll-like receptor signaling pathway"/>
    <property type="evidence" value="ECO:0007669"/>
    <property type="project" value="InterPro"/>
</dbReference>
<dbReference type="Gene3D" id="3.80.10.10">
    <property type="entry name" value="Ribonuclease Inhibitor"/>
    <property type="match status" value="5"/>
</dbReference>
<organism evidence="14">
    <name type="scientific">Anadara kagoshimensis</name>
    <dbReference type="NCBI Taxonomy" id="1390362"/>
    <lineage>
        <taxon>Eukaryota</taxon>
        <taxon>Metazoa</taxon>
        <taxon>Spiralia</taxon>
        <taxon>Lophotrochozoa</taxon>
        <taxon>Mollusca</taxon>
        <taxon>Bivalvia</taxon>
        <taxon>Autobranchia</taxon>
        <taxon>Pteriomorphia</taxon>
        <taxon>Arcoida</taxon>
        <taxon>Arcoidea</taxon>
        <taxon>Arcidae</taxon>
        <taxon>Anadara</taxon>
    </lineage>
</organism>
<feature type="chain" id="PRO_5028993266" evidence="12">
    <location>
        <begin position="19"/>
        <end position="875"/>
    </location>
</feature>
<evidence type="ECO:0000256" key="5">
    <source>
        <dbReference type="ARBA" id="ARBA00022729"/>
    </source>
</evidence>
<dbReference type="Pfam" id="PF01582">
    <property type="entry name" value="TIR"/>
    <property type="match status" value="1"/>
</dbReference>
<dbReference type="GO" id="GO:0031012">
    <property type="term" value="C:extracellular matrix"/>
    <property type="evidence" value="ECO:0007669"/>
    <property type="project" value="TreeGrafter"/>
</dbReference>
<dbReference type="SMR" id="A0A7H0S6D8"/>
<feature type="transmembrane region" description="Helical" evidence="11">
    <location>
        <begin position="656"/>
        <end position="680"/>
    </location>
</feature>
<dbReference type="InterPro" id="IPR050328">
    <property type="entry name" value="Dev_Immune_Receptor"/>
</dbReference>
<evidence type="ECO:0000256" key="1">
    <source>
        <dbReference type="ARBA" id="ARBA00004479"/>
    </source>
</evidence>
<dbReference type="PANTHER" id="PTHR24373:SF370">
    <property type="entry name" value="FISH-LIPS, ISOFORM E"/>
    <property type="match status" value="1"/>
</dbReference>
<dbReference type="PROSITE" id="PS50104">
    <property type="entry name" value="TIR"/>
    <property type="match status" value="1"/>
</dbReference>
<dbReference type="AlphaFoldDB" id="A0A7H0S6D8"/>
<comment type="similarity">
    <text evidence="2">Belongs to the Toll-like receptor family.</text>
</comment>
<dbReference type="InterPro" id="IPR000372">
    <property type="entry name" value="LRRNT"/>
</dbReference>
<keyword evidence="10" id="KW-0325">Glycoprotein</keyword>
<evidence type="ECO:0000256" key="7">
    <source>
        <dbReference type="ARBA" id="ARBA00022989"/>
    </source>
</evidence>
<dbReference type="InterPro" id="IPR001611">
    <property type="entry name" value="Leu-rich_rpt"/>
</dbReference>
<dbReference type="PROSITE" id="PS51450">
    <property type="entry name" value="LRR"/>
    <property type="match status" value="6"/>
</dbReference>
<reference evidence="14" key="1">
    <citation type="submission" date="2019-11" db="EMBL/GenBank/DDBJ databases">
        <authorList>
            <person name="Ren Y."/>
            <person name="Bu W."/>
        </authorList>
    </citation>
    <scope>NUCLEOTIDE SEQUENCE</scope>
    <source>
        <tissue evidence="14">Hepatopancreas</tissue>
    </source>
</reference>
<evidence type="ECO:0000256" key="9">
    <source>
        <dbReference type="ARBA" id="ARBA00023170"/>
    </source>
</evidence>
<keyword evidence="4 11" id="KW-0812">Transmembrane</keyword>